<gene>
    <name evidence="1" type="ORF">K1Y72_06845</name>
</gene>
<organism evidence="1 2">
    <name type="scientific">Actinomadura parmotrematis</name>
    <dbReference type="NCBI Taxonomy" id="2864039"/>
    <lineage>
        <taxon>Bacteria</taxon>
        <taxon>Bacillati</taxon>
        <taxon>Actinomycetota</taxon>
        <taxon>Actinomycetes</taxon>
        <taxon>Streptosporangiales</taxon>
        <taxon>Thermomonosporaceae</taxon>
        <taxon>Actinomadura</taxon>
    </lineage>
</organism>
<reference evidence="1 2" key="1">
    <citation type="submission" date="2021-07" db="EMBL/GenBank/DDBJ databases">
        <title>Actinomadura sp. PM05-2 isolated from lichen.</title>
        <authorList>
            <person name="Somphong A."/>
            <person name="Phongsopitanun W."/>
            <person name="Tanasupawat S."/>
            <person name="Peongsungnone V."/>
        </authorList>
    </citation>
    <scope>NUCLEOTIDE SEQUENCE [LARGE SCALE GENOMIC DNA]</scope>
    <source>
        <strain evidence="1 2">PM05-2</strain>
    </source>
</reference>
<dbReference type="EMBL" id="JAIBOA010000003">
    <property type="protein sequence ID" value="MBW8482076.1"/>
    <property type="molecule type" value="Genomic_DNA"/>
</dbReference>
<evidence type="ECO:0000313" key="2">
    <source>
        <dbReference type="Proteomes" id="UP000774570"/>
    </source>
</evidence>
<dbReference type="RefSeq" id="WP_220164313.1">
    <property type="nucleotide sequence ID" value="NZ_JAIBOA010000003.1"/>
</dbReference>
<protein>
    <submittedName>
        <fullName evidence="1">LamG domain-containing protein</fullName>
    </submittedName>
</protein>
<comment type="caution">
    <text evidence="1">The sequence shown here is derived from an EMBL/GenBank/DDBJ whole genome shotgun (WGS) entry which is preliminary data.</text>
</comment>
<dbReference type="Proteomes" id="UP000774570">
    <property type="component" value="Unassembled WGS sequence"/>
</dbReference>
<dbReference type="Gene3D" id="2.60.120.200">
    <property type="match status" value="1"/>
</dbReference>
<name>A0ABS7FNZ8_9ACTN</name>
<accession>A0ABS7FNZ8</accession>
<dbReference type="InterPro" id="IPR013320">
    <property type="entry name" value="ConA-like_dom_sf"/>
</dbReference>
<evidence type="ECO:0000313" key="1">
    <source>
        <dbReference type="EMBL" id="MBW8482076.1"/>
    </source>
</evidence>
<dbReference type="Pfam" id="PF13385">
    <property type="entry name" value="Laminin_G_3"/>
    <property type="match status" value="1"/>
</dbReference>
<keyword evidence="2" id="KW-1185">Reference proteome</keyword>
<proteinExistence type="predicted"/>
<sequence length="215" mass="22427">MLVAHWTFDVRDVAGRSVRDAAGGLVAALDEHAGIVPASDGAGTGGELVLDGRGRAVVPAAPRLALSQVFGFTVALAAAPDPAAAPTGEWRGLFYQPVGEDDARALGIWLYPDSFRLRVQLFTVRGPEFVDSRRALAPGAWTRLALVVDRDGMFLYVDGKLDVAAPLEHPVVTPAGPVHLGAEPGRAGFGGRLADVRIYAAALDEDAVRALAEGG</sequence>
<dbReference type="SUPFAM" id="SSF49899">
    <property type="entry name" value="Concanavalin A-like lectins/glucanases"/>
    <property type="match status" value="1"/>
</dbReference>